<feature type="transmembrane region" description="Helical" evidence="1">
    <location>
        <begin position="69"/>
        <end position="91"/>
    </location>
</feature>
<evidence type="ECO:0000313" key="2">
    <source>
        <dbReference type="EMBL" id="EEQ87282.2"/>
    </source>
</evidence>
<evidence type="ECO:0000256" key="1">
    <source>
        <dbReference type="SAM" id="Phobius"/>
    </source>
</evidence>
<evidence type="ECO:0000313" key="3">
    <source>
        <dbReference type="Proteomes" id="UP000002039"/>
    </source>
</evidence>
<dbReference type="GeneID" id="69024837"/>
<keyword evidence="1" id="KW-0812">Transmembrane</keyword>
<accession>A0ABP2ETT1</accession>
<dbReference type="RefSeq" id="XP_045274636.1">
    <property type="nucleotide sequence ID" value="XM_045417946.1"/>
</dbReference>
<protein>
    <submittedName>
        <fullName evidence="2">Uncharacterized protein</fullName>
    </submittedName>
</protein>
<reference evidence="3" key="1">
    <citation type="journal article" date="2015" name="PLoS Genet.">
        <title>The dynamic genome and transcriptome of the human fungal pathogen Blastomyces and close relative Emmonsia.</title>
        <authorList>
            <person name="Munoz J.F."/>
            <person name="Gauthier G.M."/>
            <person name="Desjardins C.A."/>
            <person name="Gallo J.E."/>
            <person name="Holder J."/>
            <person name="Sullivan T.D."/>
            <person name="Marty A.J."/>
            <person name="Carmen J.C."/>
            <person name="Chen Z."/>
            <person name="Ding L."/>
            <person name="Gujja S."/>
            <person name="Magrini V."/>
            <person name="Misas E."/>
            <person name="Mitreva M."/>
            <person name="Priest M."/>
            <person name="Saif S."/>
            <person name="Whiston E.A."/>
            <person name="Young S."/>
            <person name="Zeng Q."/>
            <person name="Goldman W.E."/>
            <person name="Mardis E.R."/>
            <person name="Taylor J.W."/>
            <person name="McEwen J.G."/>
            <person name="Clay O.K."/>
            <person name="Klein B.S."/>
            <person name="Cuomo C.A."/>
        </authorList>
    </citation>
    <scope>NUCLEOTIDE SEQUENCE [LARGE SCALE GENOMIC DNA]</scope>
    <source>
        <strain evidence="3">ER-3 / ATCC MYA-2586</strain>
    </source>
</reference>
<gene>
    <name evidence="2" type="ORF">BDCG_02402</name>
</gene>
<dbReference type="EMBL" id="EQ999974">
    <property type="protein sequence ID" value="EEQ87282.2"/>
    <property type="molecule type" value="Genomic_DNA"/>
</dbReference>
<organism evidence="2 3">
    <name type="scientific">Ajellomyces dermatitidis (strain ER-3 / ATCC MYA-2586)</name>
    <name type="common">Blastomyces dermatitidis</name>
    <dbReference type="NCBI Taxonomy" id="559297"/>
    <lineage>
        <taxon>Eukaryota</taxon>
        <taxon>Fungi</taxon>
        <taxon>Dikarya</taxon>
        <taxon>Ascomycota</taxon>
        <taxon>Pezizomycotina</taxon>
        <taxon>Eurotiomycetes</taxon>
        <taxon>Eurotiomycetidae</taxon>
        <taxon>Onygenales</taxon>
        <taxon>Ajellomycetaceae</taxon>
        <taxon>Blastomyces</taxon>
    </lineage>
</organism>
<name>A0ABP2ETT1_AJEDR</name>
<sequence length="128" mass="13802">MALAGLVIVGYHGYHGVSSLPWVIIWAFNSPGIMVIGIMVIGISIVLVLILAVMVMVMSVTSLTPQVMVISMISLISWGYGFVMVMVIPAISLTPQVYGYEYGYGLVKSDLRIHGIFDIGIVEGVKLV</sequence>
<proteinExistence type="predicted"/>
<dbReference type="Proteomes" id="UP000002039">
    <property type="component" value="Unassembled WGS sequence"/>
</dbReference>
<keyword evidence="3" id="KW-1185">Reference proteome</keyword>
<feature type="transmembrane region" description="Helical" evidence="1">
    <location>
        <begin position="32"/>
        <end position="57"/>
    </location>
</feature>
<keyword evidence="1" id="KW-0472">Membrane</keyword>
<keyword evidence="1" id="KW-1133">Transmembrane helix</keyword>